<dbReference type="AlphaFoldDB" id="A0A2B7WMQ2"/>
<feature type="region of interest" description="Disordered" evidence="1">
    <location>
        <begin position="161"/>
        <end position="183"/>
    </location>
</feature>
<organism evidence="2 3">
    <name type="scientific">Polytolypa hystricis (strain UAMH7299)</name>
    <dbReference type="NCBI Taxonomy" id="1447883"/>
    <lineage>
        <taxon>Eukaryota</taxon>
        <taxon>Fungi</taxon>
        <taxon>Dikarya</taxon>
        <taxon>Ascomycota</taxon>
        <taxon>Pezizomycotina</taxon>
        <taxon>Eurotiomycetes</taxon>
        <taxon>Eurotiomycetidae</taxon>
        <taxon>Onygenales</taxon>
        <taxon>Onygenales incertae sedis</taxon>
        <taxon>Polytolypa</taxon>
    </lineage>
</organism>
<dbReference type="EMBL" id="PDNA01000309">
    <property type="protein sequence ID" value="PGG97892.1"/>
    <property type="molecule type" value="Genomic_DNA"/>
</dbReference>
<name>A0A2B7WMQ2_POLH7</name>
<gene>
    <name evidence="2" type="ORF">AJ80_09617</name>
</gene>
<feature type="region of interest" description="Disordered" evidence="1">
    <location>
        <begin position="19"/>
        <end position="74"/>
    </location>
</feature>
<dbReference type="Proteomes" id="UP000224634">
    <property type="component" value="Unassembled WGS sequence"/>
</dbReference>
<evidence type="ECO:0000256" key="1">
    <source>
        <dbReference type="SAM" id="MobiDB-lite"/>
    </source>
</evidence>
<accession>A0A2B7WMQ2</accession>
<sequence length="229" mass="25562">MSQCERNFSLPSQYSTYSARQMDMALPPRSSPDSLSHQRLDFPTETYQPYSQYTPYSPSYTSYSPTYQPSNASSYSQRRARFDSQIQITPPEPPAKPKRFYAALQEDAARSTTSFSSPVSISNSPITSLPSPTTPRNNFNHSGSANMSKVTLPHANASSFSVSSSATLPNSDEHTGHPARSRTFFGLFESRKERAVLKRAKPSHGLEKKRRTSIFSSMGRFARRNSGHD</sequence>
<keyword evidence="3" id="KW-1185">Reference proteome</keyword>
<comment type="caution">
    <text evidence="2">The sequence shown here is derived from an EMBL/GenBank/DDBJ whole genome shotgun (WGS) entry which is preliminary data.</text>
</comment>
<evidence type="ECO:0000313" key="3">
    <source>
        <dbReference type="Proteomes" id="UP000224634"/>
    </source>
</evidence>
<feature type="region of interest" description="Disordered" evidence="1">
    <location>
        <begin position="196"/>
        <end position="229"/>
    </location>
</feature>
<proteinExistence type="predicted"/>
<reference evidence="2 3" key="1">
    <citation type="submission" date="2017-10" db="EMBL/GenBank/DDBJ databases">
        <title>Comparative genomics in systemic dimorphic fungi from Ajellomycetaceae.</title>
        <authorList>
            <person name="Munoz J.F."/>
            <person name="Mcewen J.G."/>
            <person name="Clay O.K."/>
            <person name="Cuomo C.A."/>
        </authorList>
    </citation>
    <scope>NUCLEOTIDE SEQUENCE [LARGE SCALE GENOMIC DNA]</scope>
    <source>
        <strain evidence="2 3">UAMH7299</strain>
    </source>
</reference>
<protein>
    <submittedName>
        <fullName evidence="2">Uncharacterized protein</fullName>
    </submittedName>
</protein>
<feature type="region of interest" description="Disordered" evidence="1">
    <location>
        <begin position="113"/>
        <end position="148"/>
    </location>
</feature>
<feature type="compositionally biased region" description="Low complexity" evidence="1">
    <location>
        <begin position="113"/>
        <end position="135"/>
    </location>
</feature>
<feature type="compositionally biased region" description="Basic residues" evidence="1">
    <location>
        <begin position="197"/>
        <end position="212"/>
    </location>
</feature>
<evidence type="ECO:0000313" key="2">
    <source>
        <dbReference type="EMBL" id="PGG97892.1"/>
    </source>
</evidence>
<feature type="compositionally biased region" description="Low complexity" evidence="1">
    <location>
        <begin position="43"/>
        <end position="70"/>
    </location>
</feature>
<feature type="compositionally biased region" description="Polar residues" evidence="1">
    <location>
        <begin position="136"/>
        <end position="148"/>
    </location>
</feature>